<dbReference type="WBParaSite" id="L893_g27769.t1">
    <property type="protein sequence ID" value="L893_g27769.t1"/>
    <property type="gene ID" value="L893_g27769"/>
</dbReference>
<sequence>MSSMIIGTIKSNLKQGCCLSFVLHENQTVVQKTTIGPVLASDHRGATHFGRQIDRQAWENCQVEPRANTVDEGMTS</sequence>
<dbReference type="AlphaFoldDB" id="A0A1I7ZMY2"/>
<name>A0A1I7ZMY2_9BILA</name>
<protein>
    <submittedName>
        <fullName evidence="2">Transposase</fullName>
    </submittedName>
</protein>
<accession>A0A1I7ZMY2</accession>
<keyword evidence="1" id="KW-1185">Reference proteome</keyword>
<dbReference type="Proteomes" id="UP000095287">
    <property type="component" value="Unplaced"/>
</dbReference>
<proteinExistence type="predicted"/>
<evidence type="ECO:0000313" key="2">
    <source>
        <dbReference type="WBParaSite" id="L893_g27769.t1"/>
    </source>
</evidence>
<organism evidence="1 2">
    <name type="scientific">Steinernema glaseri</name>
    <dbReference type="NCBI Taxonomy" id="37863"/>
    <lineage>
        <taxon>Eukaryota</taxon>
        <taxon>Metazoa</taxon>
        <taxon>Ecdysozoa</taxon>
        <taxon>Nematoda</taxon>
        <taxon>Chromadorea</taxon>
        <taxon>Rhabditida</taxon>
        <taxon>Tylenchina</taxon>
        <taxon>Panagrolaimomorpha</taxon>
        <taxon>Strongyloidoidea</taxon>
        <taxon>Steinernematidae</taxon>
        <taxon>Steinernema</taxon>
    </lineage>
</organism>
<reference evidence="2" key="1">
    <citation type="submission" date="2016-11" db="UniProtKB">
        <authorList>
            <consortium name="WormBaseParasite"/>
        </authorList>
    </citation>
    <scope>IDENTIFICATION</scope>
</reference>
<evidence type="ECO:0000313" key="1">
    <source>
        <dbReference type="Proteomes" id="UP000095287"/>
    </source>
</evidence>